<evidence type="ECO:0000256" key="1">
    <source>
        <dbReference type="SAM" id="MobiDB-lite"/>
    </source>
</evidence>
<feature type="compositionally biased region" description="Polar residues" evidence="1">
    <location>
        <begin position="438"/>
        <end position="469"/>
    </location>
</feature>
<dbReference type="EMBL" id="KN839888">
    <property type="protein sequence ID" value="KIJ59444.1"/>
    <property type="molecule type" value="Genomic_DNA"/>
</dbReference>
<protein>
    <submittedName>
        <fullName evidence="2">Uncharacterized protein</fullName>
    </submittedName>
</protein>
<dbReference type="HOGENOM" id="CLU_479011_0_0_1"/>
<organism evidence="2 3">
    <name type="scientific">Hydnomerulius pinastri MD-312</name>
    <dbReference type="NCBI Taxonomy" id="994086"/>
    <lineage>
        <taxon>Eukaryota</taxon>
        <taxon>Fungi</taxon>
        <taxon>Dikarya</taxon>
        <taxon>Basidiomycota</taxon>
        <taxon>Agaricomycotina</taxon>
        <taxon>Agaricomycetes</taxon>
        <taxon>Agaricomycetidae</taxon>
        <taxon>Boletales</taxon>
        <taxon>Boletales incertae sedis</taxon>
        <taxon>Leucogyrophana</taxon>
    </lineage>
</organism>
<feature type="compositionally biased region" description="Polar residues" evidence="1">
    <location>
        <begin position="57"/>
        <end position="67"/>
    </location>
</feature>
<sequence length="569" mass="60277">MESEQGKALLASLTVDDTVGAHIVVTAGTLADQEIVVDSEGNGRDCEREASEANPGAGNSSPGTRNANLKVLNGEVAQSNRSVIVESTPSDDLPTSLTAEDTTGTSVMSTDRMLKDHVEQSRIAQTLPGEGVLIGIREHVEKAAALQWVSGTKNVADVFTKALLPQISNCYVDKRVGGFKGAIGALAERTVDGVIEEAPKLPPESRSSRGRADQNQRSSAVVQELVATPQVVALVTGAVDTIGNVAVEVQTLGTTWGVLLDRIKLFAKIADGIAEIHPLVSLVWSVLPAVNKVIINQQGRDDGTVSLAGTMNDAFAFVHDAEPLNAVTAHLTTPETRSGTQLRETSGAHKNDLLEGVFRRNMDGMNDKIDRVLSKIKDGRLHSQFALANLTSSDQSDGSHSALSTSSSEYPVDDLVSAQTDGRTPALLAGAFTDAKRTASSVSDHGSRTPTPTPTAGRQHTRTRSNISPSKAGPNSAHTHRQPFITSVTSDISTYATPTAQLVSPTCSRLSLRRSVRVCLRDDFGVSQMMAVTEIAGTVMRPQEPPPLHPLEDVLSGKSVEVQSLHPVL</sequence>
<dbReference type="OrthoDB" id="196165at2759"/>
<feature type="region of interest" description="Disordered" evidence="1">
    <location>
        <begin position="39"/>
        <end position="67"/>
    </location>
</feature>
<feature type="compositionally biased region" description="Basic and acidic residues" evidence="1">
    <location>
        <begin position="41"/>
        <end position="51"/>
    </location>
</feature>
<feature type="region of interest" description="Disordered" evidence="1">
    <location>
        <begin position="436"/>
        <end position="481"/>
    </location>
</feature>
<feature type="region of interest" description="Disordered" evidence="1">
    <location>
        <begin position="82"/>
        <end position="106"/>
    </location>
</feature>
<reference evidence="2 3" key="1">
    <citation type="submission" date="2014-04" db="EMBL/GenBank/DDBJ databases">
        <title>Evolutionary Origins and Diversification of the Mycorrhizal Mutualists.</title>
        <authorList>
            <consortium name="DOE Joint Genome Institute"/>
            <consortium name="Mycorrhizal Genomics Consortium"/>
            <person name="Kohler A."/>
            <person name="Kuo A."/>
            <person name="Nagy L.G."/>
            <person name="Floudas D."/>
            <person name="Copeland A."/>
            <person name="Barry K.W."/>
            <person name="Cichocki N."/>
            <person name="Veneault-Fourrey C."/>
            <person name="LaButti K."/>
            <person name="Lindquist E.A."/>
            <person name="Lipzen A."/>
            <person name="Lundell T."/>
            <person name="Morin E."/>
            <person name="Murat C."/>
            <person name="Riley R."/>
            <person name="Ohm R."/>
            <person name="Sun H."/>
            <person name="Tunlid A."/>
            <person name="Henrissat B."/>
            <person name="Grigoriev I.V."/>
            <person name="Hibbett D.S."/>
            <person name="Martin F."/>
        </authorList>
    </citation>
    <scope>NUCLEOTIDE SEQUENCE [LARGE SCALE GENOMIC DNA]</scope>
    <source>
        <strain evidence="2 3">MD-312</strain>
    </source>
</reference>
<evidence type="ECO:0000313" key="2">
    <source>
        <dbReference type="EMBL" id="KIJ59444.1"/>
    </source>
</evidence>
<dbReference type="Proteomes" id="UP000053820">
    <property type="component" value="Unassembled WGS sequence"/>
</dbReference>
<name>A0A0C9V2F9_9AGAM</name>
<evidence type="ECO:0000313" key="3">
    <source>
        <dbReference type="Proteomes" id="UP000053820"/>
    </source>
</evidence>
<keyword evidence="3" id="KW-1185">Reference proteome</keyword>
<dbReference type="AlphaFoldDB" id="A0A0C9V2F9"/>
<gene>
    <name evidence="2" type="ORF">HYDPIDRAFT_44028</name>
</gene>
<accession>A0A0C9V2F9</accession>
<proteinExistence type="predicted"/>